<reference evidence="7 8" key="1">
    <citation type="submission" date="2019-04" db="EMBL/GenBank/DDBJ databases">
        <title>Genome sequencing of Clostridium botulinum Groups I-IV and Clostridium butyricum.</title>
        <authorList>
            <person name="Brunt J."/>
            <person name="Van Vliet A.H.M."/>
            <person name="Stringer S.C."/>
            <person name="Carter A.T."/>
            <person name="Peck M.W."/>
        </authorList>
    </citation>
    <scope>NUCLEOTIDE SEQUENCE [LARGE SCALE GENOMIC DNA]</scope>
    <source>
        <strain evidence="5 8">1605</strain>
        <strain evidence="6 7">CB-K-33E</strain>
    </source>
</reference>
<evidence type="ECO:0000313" key="7">
    <source>
        <dbReference type="Proteomes" id="UP000473681"/>
    </source>
</evidence>
<proteinExistence type="inferred from homology"/>
<evidence type="ECO:0000256" key="3">
    <source>
        <dbReference type="ARBA" id="ARBA00023125"/>
    </source>
</evidence>
<dbReference type="PIRSF" id="PIRSF019455">
    <property type="entry name" value="CopR_AtkY"/>
    <property type="match status" value="1"/>
</dbReference>
<evidence type="ECO:0000256" key="2">
    <source>
        <dbReference type="ARBA" id="ARBA00023015"/>
    </source>
</evidence>
<evidence type="ECO:0000256" key="1">
    <source>
        <dbReference type="ARBA" id="ARBA00011046"/>
    </source>
</evidence>
<dbReference type="InterPro" id="IPR036388">
    <property type="entry name" value="WH-like_DNA-bd_sf"/>
</dbReference>
<dbReference type="EMBL" id="SWOV01000015">
    <property type="protein sequence ID" value="NFF87750.1"/>
    <property type="molecule type" value="Genomic_DNA"/>
</dbReference>
<dbReference type="EMBL" id="SWVK01000001">
    <property type="protein sequence ID" value="NFN33764.1"/>
    <property type="molecule type" value="Genomic_DNA"/>
</dbReference>
<dbReference type="Gene3D" id="1.10.10.10">
    <property type="entry name" value="Winged helix-like DNA-binding domain superfamily/Winged helix DNA-binding domain"/>
    <property type="match status" value="1"/>
</dbReference>
<keyword evidence="3" id="KW-0238">DNA-binding</keyword>
<dbReference type="InterPro" id="IPR005650">
    <property type="entry name" value="BlaI_family"/>
</dbReference>
<dbReference type="RefSeq" id="WP_012450973.1">
    <property type="nucleotide sequence ID" value="NZ_CP010520.1"/>
</dbReference>
<accession>A0A0C2S2P1</accession>
<comment type="similarity">
    <text evidence="1">Belongs to the BlaI transcriptional regulatory family.</text>
</comment>
<dbReference type="Gene3D" id="1.10.4040.10">
    <property type="entry name" value="Penicillinase repressor domain"/>
    <property type="match status" value="1"/>
</dbReference>
<dbReference type="SUPFAM" id="SSF46785">
    <property type="entry name" value="Winged helix' DNA-binding domain"/>
    <property type="match status" value="1"/>
</dbReference>
<keyword evidence="2" id="KW-0805">Transcription regulation</keyword>
<dbReference type="AlphaFoldDB" id="A0A0C2S2P1"/>
<sequence>MNEIPKISNSEWEIMKVIWSHTEITSVNIICELKDKVEWKPSTIKSLINRLLKKNVIGFKRLSNEYLYFPLIAEDECIKIESKSFINKVFNGSVKSMLLNFVESKEISETDIEELKNILKQSNKKKG</sequence>
<protein>
    <submittedName>
        <fullName evidence="5">BlaI/MecI/CopY family transcriptional regulator</fullName>
    </submittedName>
</protein>
<comment type="caution">
    <text evidence="5">The sequence shown here is derived from an EMBL/GenBank/DDBJ whole genome shotgun (WGS) entry which is preliminary data.</text>
</comment>
<dbReference type="Proteomes" id="UP000473681">
    <property type="component" value="Unassembled WGS sequence"/>
</dbReference>
<name>A0A0C2S2P1_CLOBO</name>
<organism evidence="5 8">
    <name type="scientific">Clostridium botulinum</name>
    <dbReference type="NCBI Taxonomy" id="1491"/>
    <lineage>
        <taxon>Bacteria</taxon>
        <taxon>Bacillati</taxon>
        <taxon>Bacillota</taxon>
        <taxon>Clostridia</taxon>
        <taxon>Eubacteriales</taxon>
        <taxon>Clostridiaceae</taxon>
        <taxon>Clostridium</taxon>
    </lineage>
</organism>
<dbReference type="GO" id="GO:0003677">
    <property type="term" value="F:DNA binding"/>
    <property type="evidence" value="ECO:0007669"/>
    <property type="project" value="UniProtKB-KW"/>
</dbReference>
<evidence type="ECO:0000256" key="4">
    <source>
        <dbReference type="ARBA" id="ARBA00023163"/>
    </source>
</evidence>
<dbReference type="Pfam" id="PF03965">
    <property type="entry name" value="Penicillinase_R"/>
    <property type="match status" value="1"/>
</dbReference>
<evidence type="ECO:0000313" key="6">
    <source>
        <dbReference type="EMBL" id="NFN33764.1"/>
    </source>
</evidence>
<dbReference type="OrthoDB" id="9795583at2"/>
<gene>
    <name evidence="5" type="ORF">FC774_07675</name>
    <name evidence="6" type="ORF">FDB51_01195</name>
</gene>
<dbReference type="GO" id="GO:0045892">
    <property type="term" value="P:negative regulation of DNA-templated transcription"/>
    <property type="evidence" value="ECO:0007669"/>
    <property type="project" value="InterPro"/>
</dbReference>
<dbReference type="InterPro" id="IPR036390">
    <property type="entry name" value="WH_DNA-bd_sf"/>
</dbReference>
<dbReference type="Proteomes" id="UP000476820">
    <property type="component" value="Unassembled WGS sequence"/>
</dbReference>
<evidence type="ECO:0000313" key="5">
    <source>
        <dbReference type="EMBL" id="NFF87750.1"/>
    </source>
</evidence>
<keyword evidence="4" id="KW-0804">Transcription</keyword>
<evidence type="ECO:0000313" key="8">
    <source>
        <dbReference type="Proteomes" id="UP000476820"/>
    </source>
</evidence>